<evidence type="ECO:0000256" key="3">
    <source>
        <dbReference type="ARBA" id="ARBA00011152"/>
    </source>
</evidence>
<dbReference type="SUPFAM" id="SSF52317">
    <property type="entry name" value="Class I glutamine amidotransferase-like"/>
    <property type="match status" value="1"/>
</dbReference>
<dbReference type="GO" id="GO:0004359">
    <property type="term" value="F:glutaminase activity"/>
    <property type="evidence" value="ECO:0007669"/>
    <property type="project" value="UniProtKB-EC"/>
</dbReference>
<evidence type="ECO:0000256" key="13">
    <source>
        <dbReference type="PIRSR" id="PIRSR000495-1"/>
    </source>
</evidence>
<comment type="catalytic activity">
    <reaction evidence="11 12">
        <text>L-glutamine + H2O = L-glutamate + NH4(+)</text>
        <dbReference type="Rhea" id="RHEA:15889"/>
        <dbReference type="ChEBI" id="CHEBI:15377"/>
        <dbReference type="ChEBI" id="CHEBI:28938"/>
        <dbReference type="ChEBI" id="CHEBI:29985"/>
        <dbReference type="ChEBI" id="CHEBI:58359"/>
        <dbReference type="EC" id="3.5.1.2"/>
    </reaction>
</comment>
<dbReference type="PROSITE" id="PS51273">
    <property type="entry name" value="GATASE_TYPE_1"/>
    <property type="match status" value="1"/>
</dbReference>
<feature type="active site" evidence="12 13">
    <location>
        <position position="184"/>
    </location>
</feature>
<name>A0A347ZTW3_9CHLR</name>
<keyword evidence="16" id="KW-1185">Reference proteome</keyword>
<dbReference type="Pfam" id="PF00117">
    <property type="entry name" value="GATase"/>
    <property type="match status" value="1"/>
</dbReference>
<dbReference type="InterPro" id="IPR029062">
    <property type="entry name" value="Class_I_gatase-like"/>
</dbReference>
<dbReference type="PANTHER" id="PTHR42701:SF1">
    <property type="entry name" value="IMIDAZOLE GLYCEROL PHOSPHATE SYNTHASE SUBUNIT HISH"/>
    <property type="match status" value="1"/>
</dbReference>
<dbReference type="PANTHER" id="PTHR42701">
    <property type="entry name" value="IMIDAZOLE GLYCEROL PHOSPHATE SYNTHASE SUBUNIT HISH"/>
    <property type="match status" value="1"/>
</dbReference>
<feature type="domain" description="Glutamine amidotransferase" evidence="14">
    <location>
        <begin position="35"/>
        <end position="198"/>
    </location>
</feature>
<dbReference type="GO" id="GO:0005737">
    <property type="term" value="C:cytoplasm"/>
    <property type="evidence" value="ECO:0007669"/>
    <property type="project" value="UniProtKB-SubCell"/>
</dbReference>
<evidence type="ECO:0000259" key="14">
    <source>
        <dbReference type="Pfam" id="PF00117"/>
    </source>
</evidence>
<comment type="function">
    <text evidence="12">IGPS catalyzes the conversion of PRFAR and glutamine to IGP, AICAR and glutamate. The HisH subunit catalyzes the hydrolysis of glutamine to glutamate and ammonia as part of the synthesis of IGP and AICAR. The resulting ammonia molecule is channeled to the active site of HisF.</text>
</comment>
<comment type="subunit">
    <text evidence="3 12">Heterodimer of HisH and HisF.</text>
</comment>
<dbReference type="GO" id="GO:0000107">
    <property type="term" value="F:imidazoleglycerol-phosphate synthase activity"/>
    <property type="evidence" value="ECO:0007669"/>
    <property type="project" value="UniProtKB-UniRule"/>
</dbReference>
<dbReference type="CDD" id="cd01748">
    <property type="entry name" value="GATase1_IGP_Synthase"/>
    <property type="match status" value="1"/>
</dbReference>
<dbReference type="EC" id="3.5.1.2" evidence="12"/>
<dbReference type="EMBL" id="QUMS01000001">
    <property type="protein sequence ID" value="REG10673.1"/>
    <property type="molecule type" value="Genomic_DNA"/>
</dbReference>
<dbReference type="InterPro" id="IPR010139">
    <property type="entry name" value="Imidazole-glycPsynth_HisH"/>
</dbReference>
<reference evidence="15 16" key="1">
    <citation type="submission" date="2018-08" db="EMBL/GenBank/DDBJ databases">
        <title>Genomic Encyclopedia of Type Strains, Phase IV (KMG-IV): sequencing the most valuable type-strain genomes for metagenomic binning, comparative biology and taxonomic classification.</title>
        <authorList>
            <person name="Goeker M."/>
        </authorList>
    </citation>
    <scope>NUCLEOTIDE SEQUENCE [LARGE SCALE GENOMIC DNA]</scope>
    <source>
        <strain evidence="15 16">DSM 23923</strain>
    </source>
</reference>
<evidence type="ECO:0000313" key="15">
    <source>
        <dbReference type="EMBL" id="REG10673.1"/>
    </source>
</evidence>
<dbReference type="InterPro" id="IPR017926">
    <property type="entry name" value="GATASE"/>
</dbReference>
<protein>
    <recommendedName>
        <fullName evidence="12">Imidazole glycerol phosphate synthase subunit HisH</fullName>
        <ecNumber evidence="12">4.3.2.10</ecNumber>
    </recommendedName>
    <alternativeName>
        <fullName evidence="12">IGP synthase glutaminase subunit</fullName>
        <ecNumber evidence="12">3.5.1.2</ecNumber>
    </alternativeName>
    <alternativeName>
        <fullName evidence="12">IGP synthase subunit HisH</fullName>
    </alternativeName>
    <alternativeName>
        <fullName evidence="12">ImGP synthase subunit HisH</fullName>
        <shortName evidence="12">IGPS subunit HisH</shortName>
    </alternativeName>
</protein>
<evidence type="ECO:0000313" key="16">
    <source>
        <dbReference type="Proteomes" id="UP000256388"/>
    </source>
</evidence>
<feature type="active site" description="Nucleophile" evidence="12 13">
    <location>
        <position position="79"/>
    </location>
</feature>
<dbReference type="PIRSF" id="PIRSF000495">
    <property type="entry name" value="Amidotransf_hisH"/>
    <property type="match status" value="1"/>
</dbReference>
<evidence type="ECO:0000256" key="7">
    <source>
        <dbReference type="ARBA" id="ARBA00022962"/>
    </source>
</evidence>
<organism evidence="15 16">
    <name type="scientific">Pelolinea submarina</name>
    <dbReference type="NCBI Taxonomy" id="913107"/>
    <lineage>
        <taxon>Bacteria</taxon>
        <taxon>Bacillati</taxon>
        <taxon>Chloroflexota</taxon>
        <taxon>Anaerolineae</taxon>
        <taxon>Anaerolineales</taxon>
        <taxon>Anaerolineaceae</taxon>
        <taxon>Pelolinea</taxon>
    </lineage>
</organism>
<comment type="catalytic activity">
    <reaction evidence="10 12">
        <text>5-[(5-phospho-1-deoxy-D-ribulos-1-ylimino)methylamino]-1-(5-phospho-beta-D-ribosyl)imidazole-4-carboxamide + L-glutamine = D-erythro-1-(imidazol-4-yl)glycerol 3-phosphate + 5-amino-1-(5-phospho-beta-D-ribosyl)imidazole-4-carboxamide + L-glutamate + H(+)</text>
        <dbReference type="Rhea" id="RHEA:24793"/>
        <dbReference type="ChEBI" id="CHEBI:15378"/>
        <dbReference type="ChEBI" id="CHEBI:29985"/>
        <dbReference type="ChEBI" id="CHEBI:58278"/>
        <dbReference type="ChEBI" id="CHEBI:58359"/>
        <dbReference type="ChEBI" id="CHEBI:58475"/>
        <dbReference type="ChEBI" id="CHEBI:58525"/>
        <dbReference type="EC" id="4.3.2.10"/>
    </reaction>
</comment>
<dbReference type="OrthoDB" id="9807137at2"/>
<dbReference type="NCBIfam" id="TIGR01855">
    <property type="entry name" value="IMP_synth_hisH"/>
    <property type="match status" value="1"/>
</dbReference>
<evidence type="ECO:0000256" key="4">
    <source>
        <dbReference type="ARBA" id="ARBA00022490"/>
    </source>
</evidence>
<keyword evidence="6 12" id="KW-0378">Hydrolase</keyword>
<accession>A0A347ZTW3</accession>
<evidence type="ECO:0000256" key="2">
    <source>
        <dbReference type="ARBA" id="ARBA00005091"/>
    </source>
</evidence>
<dbReference type="Proteomes" id="UP000256388">
    <property type="component" value="Unassembled WGS sequence"/>
</dbReference>
<comment type="subcellular location">
    <subcellularLocation>
        <location evidence="1 12">Cytoplasm</location>
    </subcellularLocation>
</comment>
<evidence type="ECO:0000256" key="1">
    <source>
        <dbReference type="ARBA" id="ARBA00004496"/>
    </source>
</evidence>
<evidence type="ECO:0000256" key="10">
    <source>
        <dbReference type="ARBA" id="ARBA00047838"/>
    </source>
</evidence>
<dbReference type="GO" id="GO:0000105">
    <property type="term" value="P:L-histidine biosynthetic process"/>
    <property type="evidence" value="ECO:0007669"/>
    <property type="project" value="UniProtKB-UniRule"/>
</dbReference>
<keyword evidence="4 12" id="KW-0963">Cytoplasm</keyword>
<evidence type="ECO:0000256" key="5">
    <source>
        <dbReference type="ARBA" id="ARBA00022605"/>
    </source>
</evidence>
<gene>
    <name evidence="12" type="primary">hisH</name>
    <name evidence="15" type="ORF">DFR64_0532</name>
</gene>
<keyword evidence="5 12" id="KW-0028">Amino-acid biosynthesis</keyword>
<sequence length="203" mass="22058">MIAVVNYGLGNLHSVQKAVAFVGGDPQVTDDPQVILNADKIILPGVGAFADGMRELDARGLTGVIKEAALRSIPLLGICLGMQLLFDESEEKGTHAGLELVPGCVVFFRQKEIKVPQIGWNQVVPAKESPLTQGIQKGAYFYFNHGYYCCPQDEADVLLTTDYGLRYASAVQRGNVFGVQFHPEKSQKCGLQLLKNFVEMGNG</sequence>
<dbReference type="UniPathway" id="UPA00031">
    <property type="reaction ID" value="UER00010"/>
</dbReference>
<keyword evidence="9 12" id="KW-0456">Lyase</keyword>
<evidence type="ECO:0000256" key="12">
    <source>
        <dbReference type="HAMAP-Rule" id="MF_00278"/>
    </source>
</evidence>
<comment type="caution">
    <text evidence="15">The sequence shown here is derived from an EMBL/GenBank/DDBJ whole genome shotgun (WGS) entry which is preliminary data.</text>
</comment>
<proteinExistence type="inferred from homology"/>
<dbReference type="FunFam" id="3.40.50.880:FF:000009">
    <property type="entry name" value="Imidazole glycerol phosphate synthase subunit HisH"/>
    <property type="match status" value="1"/>
</dbReference>
<dbReference type="Gene3D" id="3.40.50.880">
    <property type="match status" value="1"/>
</dbReference>
<keyword evidence="15" id="KW-0808">Transferase</keyword>
<dbReference type="GO" id="GO:0016829">
    <property type="term" value="F:lyase activity"/>
    <property type="evidence" value="ECO:0007669"/>
    <property type="project" value="UniProtKB-KW"/>
</dbReference>
<dbReference type="RefSeq" id="WP_116223840.1">
    <property type="nucleotide sequence ID" value="NZ_AP018437.1"/>
</dbReference>
<evidence type="ECO:0000256" key="9">
    <source>
        <dbReference type="ARBA" id="ARBA00023239"/>
    </source>
</evidence>
<feature type="active site" evidence="12 13">
    <location>
        <position position="182"/>
    </location>
</feature>
<dbReference type="AlphaFoldDB" id="A0A347ZTW3"/>
<dbReference type="HAMAP" id="MF_00278">
    <property type="entry name" value="HisH"/>
    <property type="match status" value="1"/>
</dbReference>
<keyword evidence="8 12" id="KW-0368">Histidine biosynthesis</keyword>
<evidence type="ECO:0000256" key="6">
    <source>
        <dbReference type="ARBA" id="ARBA00022801"/>
    </source>
</evidence>
<keyword evidence="7 12" id="KW-0315">Glutamine amidotransferase</keyword>
<dbReference type="EC" id="4.3.2.10" evidence="12"/>
<evidence type="ECO:0000256" key="11">
    <source>
        <dbReference type="ARBA" id="ARBA00049534"/>
    </source>
</evidence>
<evidence type="ECO:0000256" key="8">
    <source>
        <dbReference type="ARBA" id="ARBA00023102"/>
    </source>
</evidence>
<comment type="pathway">
    <text evidence="2 12">Amino-acid biosynthesis; L-histidine biosynthesis; L-histidine from 5-phospho-alpha-D-ribose 1-diphosphate: step 5/9.</text>
</comment>